<comment type="caution">
    <text evidence="1">The sequence shown here is derived from an EMBL/GenBank/DDBJ whole genome shotgun (WGS) entry which is preliminary data.</text>
</comment>
<evidence type="ECO:0000313" key="2">
    <source>
        <dbReference type="Proteomes" id="UP000572984"/>
    </source>
</evidence>
<accession>A0A838BN24</accession>
<organism evidence="1 2">
    <name type="scientific">Microvirga mediterraneensis</name>
    <dbReference type="NCBI Taxonomy" id="2754695"/>
    <lineage>
        <taxon>Bacteria</taxon>
        <taxon>Pseudomonadati</taxon>
        <taxon>Pseudomonadota</taxon>
        <taxon>Alphaproteobacteria</taxon>
        <taxon>Hyphomicrobiales</taxon>
        <taxon>Methylobacteriaceae</taxon>
        <taxon>Microvirga</taxon>
    </lineage>
</organism>
<gene>
    <name evidence="1" type="ORF">H0S73_08950</name>
</gene>
<protein>
    <submittedName>
        <fullName evidence="1">Uncharacterized protein</fullName>
    </submittedName>
</protein>
<keyword evidence="2" id="KW-1185">Reference proteome</keyword>
<name>A0A838BN24_9HYPH</name>
<dbReference type="AlphaFoldDB" id="A0A838BN24"/>
<dbReference type="Proteomes" id="UP000572984">
    <property type="component" value="Unassembled WGS sequence"/>
</dbReference>
<dbReference type="EMBL" id="JACDXJ010000001">
    <property type="protein sequence ID" value="MBA1156252.1"/>
    <property type="molecule type" value="Genomic_DNA"/>
</dbReference>
<evidence type="ECO:0000313" key="1">
    <source>
        <dbReference type="EMBL" id="MBA1156252.1"/>
    </source>
</evidence>
<proteinExistence type="predicted"/>
<reference evidence="1 2" key="1">
    <citation type="submission" date="2020-07" db="EMBL/GenBank/DDBJ databases">
        <title>Draft genome and description of Microvirga mediterraneensis Marseille-Q2068 sp. nov.</title>
        <authorList>
            <person name="Boxberger M."/>
        </authorList>
    </citation>
    <scope>NUCLEOTIDE SEQUENCE [LARGE SCALE GENOMIC DNA]</scope>
    <source>
        <strain evidence="1 2">Marseille-Q2068</strain>
    </source>
</reference>
<dbReference type="RefSeq" id="WP_181051827.1">
    <property type="nucleotide sequence ID" value="NZ_JACDXJ010000001.1"/>
</dbReference>
<sequence>METTVIAILRKACDLVGSGQSLGIIEAISSLRDQTSGRTRDLAYYAVLETALASRGDASLAVLSADGRTESTIELLEATIRRIMSALH</sequence>